<reference evidence="1" key="2">
    <citation type="submission" date="2020-05" db="UniProtKB">
        <authorList>
            <consortium name="EnsemblMetazoa"/>
        </authorList>
    </citation>
    <scope>IDENTIFICATION</scope>
    <source>
        <strain evidence="1">IAEA</strain>
    </source>
</reference>
<dbReference type="Proteomes" id="UP000092460">
    <property type="component" value="Unassembled WGS sequence"/>
</dbReference>
<evidence type="ECO:0000313" key="2">
    <source>
        <dbReference type="Proteomes" id="UP000092460"/>
    </source>
</evidence>
<keyword evidence="2" id="KW-1185">Reference proteome</keyword>
<dbReference type="EnsemblMetazoa" id="GPPI036606-RA">
    <property type="protein sequence ID" value="GPPI036606-PA"/>
    <property type="gene ID" value="GPPI036606"/>
</dbReference>
<evidence type="ECO:0000313" key="1">
    <source>
        <dbReference type="EnsemblMetazoa" id="GPPI036606-PA"/>
    </source>
</evidence>
<proteinExistence type="predicted"/>
<protein>
    <submittedName>
        <fullName evidence="1">Uncharacterized protein</fullName>
    </submittedName>
</protein>
<organism evidence="1 2">
    <name type="scientific">Glossina palpalis gambiensis</name>
    <dbReference type="NCBI Taxonomy" id="67801"/>
    <lineage>
        <taxon>Eukaryota</taxon>
        <taxon>Metazoa</taxon>
        <taxon>Ecdysozoa</taxon>
        <taxon>Arthropoda</taxon>
        <taxon>Hexapoda</taxon>
        <taxon>Insecta</taxon>
        <taxon>Pterygota</taxon>
        <taxon>Neoptera</taxon>
        <taxon>Endopterygota</taxon>
        <taxon>Diptera</taxon>
        <taxon>Brachycera</taxon>
        <taxon>Muscomorpha</taxon>
        <taxon>Hippoboscoidea</taxon>
        <taxon>Glossinidae</taxon>
        <taxon>Glossina</taxon>
    </lineage>
</organism>
<dbReference type="AlphaFoldDB" id="A0A1B0BPM5"/>
<accession>A0A1B0BPM5</accession>
<sequence>MPMPLCLFEKLSIYGIPIVNTRWNYATTKHARNAITGIKRPLTTHPFTLDENQYNNCTNLCQLQNKLKNANHAKTSIVLFPVPRIKRTITIIPNPTALLLVTIIYNQEEKNWDILSRSHYLGRYNTQHGIQK</sequence>
<dbReference type="EMBL" id="JXJN01018106">
    <property type="status" value="NOT_ANNOTATED_CDS"/>
    <property type="molecule type" value="Genomic_DNA"/>
</dbReference>
<reference evidence="2" key="1">
    <citation type="submission" date="2015-01" db="EMBL/GenBank/DDBJ databases">
        <authorList>
            <person name="Aksoy S."/>
            <person name="Warren W."/>
            <person name="Wilson R.K."/>
        </authorList>
    </citation>
    <scope>NUCLEOTIDE SEQUENCE [LARGE SCALE GENOMIC DNA]</scope>
    <source>
        <strain evidence="2">IAEA</strain>
    </source>
</reference>
<dbReference type="VEuPathDB" id="VectorBase:GPPI036606"/>
<dbReference type="EMBL" id="JXJN01018105">
    <property type="status" value="NOT_ANNOTATED_CDS"/>
    <property type="molecule type" value="Genomic_DNA"/>
</dbReference>
<name>A0A1B0BPM5_9MUSC</name>